<keyword evidence="2" id="KW-1185">Reference proteome</keyword>
<dbReference type="eggNOG" id="ENOG5030H36">
    <property type="taxonomic scope" value="Bacteria"/>
</dbReference>
<gene>
    <name evidence="1" type="ordered locus">PANA_3175</name>
</gene>
<dbReference type="AlphaFoldDB" id="D4GM74"/>
<protein>
    <recommendedName>
        <fullName evidence="3">Phage regulatory protein CII</fullName>
    </recommendedName>
</protein>
<dbReference type="KEGG" id="pam:PANA_3175"/>
<dbReference type="HOGENOM" id="CLU_124466_1_0_6"/>
<dbReference type="InterPro" id="IPR009679">
    <property type="entry name" value="Phage_186_CII-like"/>
</dbReference>
<accession>D4GM74</accession>
<dbReference type="GO" id="GO:0003677">
    <property type="term" value="F:DNA binding"/>
    <property type="evidence" value="ECO:0007669"/>
    <property type="project" value="InterPro"/>
</dbReference>
<dbReference type="STRING" id="706191.PANA_3175"/>
<evidence type="ECO:0008006" key="3">
    <source>
        <dbReference type="Google" id="ProtNLM"/>
    </source>
</evidence>
<name>D4GM74_PANAM</name>
<organism evidence="1 2">
    <name type="scientific">Pantoea ananatis (strain LMG 20103)</name>
    <dbReference type="NCBI Taxonomy" id="706191"/>
    <lineage>
        <taxon>Bacteria</taxon>
        <taxon>Pseudomonadati</taxon>
        <taxon>Pseudomonadota</taxon>
        <taxon>Gammaproteobacteria</taxon>
        <taxon>Enterobacterales</taxon>
        <taxon>Erwiniaceae</taxon>
        <taxon>Pantoea</taxon>
    </lineage>
</organism>
<sequence>MFDFRVSTHNHFDEACRRFALSHNIKEMAQAAGMNVQTLRNKLNPEQPHELTVKEMLTLTDLTEDATLMDGALAQLHCLPCVPMNEHAEEKLSAYVLKATAEVGQLAAGAVNQDALSTSCRRSLMQSVNTGIRCLSLAAIAVQARIHSNPTMASTVDAISGLGASIGLS</sequence>
<dbReference type="Proteomes" id="UP000001702">
    <property type="component" value="Chromosome"/>
</dbReference>
<evidence type="ECO:0000313" key="1">
    <source>
        <dbReference type="EMBL" id="ADD78342.1"/>
    </source>
</evidence>
<dbReference type="EMBL" id="CP001875">
    <property type="protein sequence ID" value="ADD78342.1"/>
    <property type="molecule type" value="Genomic_DNA"/>
</dbReference>
<evidence type="ECO:0000313" key="2">
    <source>
        <dbReference type="Proteomes" id="UP000001702"/>
    </source>
</evidence>
<proteinExistence type="predicted"/>
<dbReference type="Pfam" id="PF06892">
    <property type="entry name" value="Phage_CP76"/>
    <property type="match status" value="1"/>
</dbReference>
<reference evidence="1 2" key="1">
    <citation type="journal article" date="2010" name="J. Bacteriol.">
        <title>Genome sequence of Pantoea ananatis LMG20103, the causative agent of Eucalyptus blight and dieback.</title>
        <authorList>
            <person name="De Maayer P."/>
            <person name="Chan W.Y."/>
            <person name="Venter S.N."/>
            <person name="Toth I.K."/>
            <person name="Birch P.R."/>
            <person name="Joubert F."/>
            <person name="Coutinho T.A."/>
        </authorList>
    </citation>
    <scope>NUCLEOTIDE SEQUENCE [LARGE SCALE GENOMIC DNA]</scope>
    <source>
        <strain evidence="1 2">LMG 20103</strain>
    </source>
</reference>
<dbReference type="RefSeq" id="WP_013027046.1">
    <property type="nucleotide sequence ID" value="NC_013956.2"/>
</dbReference>